<dbReference type="Proteomes" id="UP001219568">
    <property type="component" value="Unassembled WGS sequence"/>
</dbReference>
<dbReference type="AlphaFoldDB" id="A0AAD6NDX9"/>
<feature type="compositionally biased region" description="Basic and acidic residues" evidence="1">
    <location>
        <begin position="197"/>
        <end position="207"/>
    </location>
</feature>
<evidence type="ECO:0000313" key="2">
    <source>
        <dbReference type="EMBL" id="KAJ6056934.1"/>
    </source>
</evidence>
<proteinExistence type="predicted"/>
<gene>
    <name evidence="2" type="ORF">N7460_000208</name>
</gene>
<comment type="caution">
    <text evidence="2">The sequence shown here is derived from an EMBL/GenBank/DDBJ whole genome shotgun (WGS) entry which is preliminary data.</text>
</comment>
<evidence type="ECO:0000256" key="1">
    <source>
        <dbReference type="SAM" id="MobiDB-lite"/>
    </source>
</evidence>
<dbReference type="EMBL" id="JAQJZL010000001">
    <property type="protein sequence ID" value="KAJ6056934.1"/>
    <property type="molecule type" value="Genomic_DNA"/>
</dbReference>
<keyword evidence="3" id="KW-1185">Reference proteome</keyword>
<sequence length="345" mass="38236">MVQGLGDFPPKVTVLEKKSSPVDIYKNMSSSNIDNLKLVTRPDKESYERTLRQSYQQWSSDFIISDTLPLECIDLKAILKSTPAYLGDGLTPKEKKYSFACVEKWGYLKAKGHGDIVGVGIPQEVSVSENATFSQWPGVRGISGYDKGNYIAPLVLAWAYILSAKWAELLEDSQKHKCTTKYMIRSSEEESSDEGSPDDKSQGDEKNIGIGTPQKNVIEVEIPPDSSEDEVFWWNAVLAGHPAWQMVVEFNSRLFYSPWFITITGSTEMGVNTNGIHDPVSPPSSTTALRYLSRFCTHHSLYAQATAALSAVILSCQPFKPNTILPIPKPPENSKQASMATHHSP</sequence>
<feature type="compositionally biased region" description="Polar residues" evidence="1">
    <location>
        <begin position="333"/>
        <end position="345"/>
    </location>
</feature>
<feature type="region of interest" description="Disordered" evidence="1">
    <location>
        <begin position="184"/>
        <end position="216"/>
    </location>
</feature>
<reference evidence="2" key="2">
    <citation type="submission" date="2023-01" db="EMBL/GenBank/DDBJ databases">
        <authorList>
            <person name="Petersen C."/>
        </authorList>
    </citation>
    <scope>NUCLEOTIDE SEQUENCE</scope>
    <source>
        <strain evidence="2">IBT 15450</strain>
    </source>
</reference>
<organism evidence="2 3">
    <name type="scientific">Penicillium canescens</name>
    <dbReference type="NCBI Taxonomy" id="5083"/>
    <lineage>
        <taxon>Eukaryota</taxon>
        <taxon>Fungi</taxon>
        <taxon>Dikarya</taxon>
        <taxon>Ascomycota</taxon>
        <taxon>Pezizomycotina</taxon>
        <taxon>Eurotiomycetes</taxon>
        <taxon>Eurotiomycetidae</taxon>
        <taxon>Eurotiales</taxon>
        <taxon>Aspergillaceae</taxon>
        <taxon>Penicillium</taxon>
    </lineage>
</organism>
<name>A0AAD6NDX9_PENCN</name>
<reference evidence="2" key="1">
    <citation type="journal article" date="2023" name="IMA Fungus">
        <title>Comparative genomic study of the Penicillium genus elucidates a diverse pangenome and 15 lateral gene transfer events.</title>
        <authorList>
            <person name="Petersen C."/>
            <person name="Sorensen T."/>
            <person name="Nielsen M.R."/>
            <person name="Sondergaard T.E."/>
            <person name="Sorensen J.L."/>
            <person name="Fitzpatrick D.A."/>
            <person name="Frisvad J.C."/>
            <person name="Nielsen K.L."/>
        </authorList>
    </citation>
    <scope>NUCLEOTIDE SEQUENCE</scope>
    <source>
        <strain evidence="2">IBT 15450</strain>
    </source>
</reference>
<accession>A0AAD6NDX9</accession>
<feature type="region of interest" description="Disordered" evidence="1">
    <location>
        <begin position="325"/>
        <end position="345"/>
    </location>
</feature>
<evidence type="ECO:0000313" key="3">
    <source>
        <dbReference type="Proteomes" id="UP001219568"/>
    </source>
</evidence>
<protein>
    <submittedName>
        <fullName evidence="2">Uncharacterized protein</fullName>
    </submittedName>
</protein>